<keyword evidence="4 9" id="KW-0136">Cellulose degradation</keyword>
<dbReference type="Proteomes" id="UP000271974">
    <property type="component" value="Unassembled WGS sequence"/>
</dbReference>
<dbReference type="InterPro" id="IPR012341">
    <property type="entry name" value="6hp_glycosidase-like_sf"/>
</dbReference>
<keyword evidence="5 8" id="KW-0119">Carbohydrate metabolism</keyword>
<dbReference type="Gene3D" id="2.60.40.290">
    <property type="match status" value="2"/>
</dbReference>
<feature type="domain" description="Glycoside hydrolase family 9" evidence="12">
    <location>
        <begin position="636"/>
        <end position="743"/>
    </location>
</feature>
<feature type="active site" evidence="8">
    <location>
        <position position="1009"/>
    </location>
</feature>
<feature type="active site" evidence="8">
    <location>
        <position position="1000"/>
    </location>
</feature>
<dbReference type="GO" id="GO:0030245">
    <property type="term" value="P:cellulose catabolic process"/>
    <property type="evidence" value="ECO:0007669"/>
    <property type="project" value="UniProtKB-KW"/>
</dbReference>
<dbReference type="EC" id="3.2.1.4" evidence="9"/>
<dbReference type="SUPFAM" id="SSF48208">
    <property type="entry name" value="Six-hairpin glycosidases"/>
    <property type="match status" value="1"/>
</dbReference>
<feature type="compositionally biased region" description="Low complexity" evidence="10">
    <location>
        <begin position="189"/>
        <end position="204"/>
    </location>
</feature>
<evidence type="ECO:0000256" key="10">
    <source>
        <dbReference type="SAM" id="MobiDB-lite"/>
    </source>
</evidence>
<dbReference type="Pfam" id="PF00759">
    <property type="entry name" value="Glyco_hydro_9"/>
    <property type="match status" value="2"/>
</dbReference>
<evidence type="ECO:0000256" key="5">
    <source>
        <dbReference type="ARBA" id="ARBA00023277"/>
    </source>
</evidence>
<reference evidence="13 14" key="1">
    <citation type="submission" date="2019-01" db="EMBL/GenBank/DDBJ databases">
        <title>A draft genome assembly of the solar-powered sea slug Elysia chlorotica.</title>
        <authorList>
            <person name="Cai H."/>
            <person name="Li Q."/>
            <person name="Fang X."/>
            <person name="Li J."/>
            <person name="Curtis N.E."/>
            <person name="Altenburger A."/>
            <person name="Shibata T."/>
            <person name="Feng M."/>
            <person name="Maeda T."/>
            <person name="Schwartz J.A."/>
            <person name="Shigenobu S."/>
            <person name="Lundholm N."/>
            <person name="Nishiyama T."/>
            <person name="Yang H."/>
            <person name="Hasebe M."/>
            <person name="Li S."/>
            <person name="Pierce S.K."/>
            <person name="Wang J."/>
        </authorList>
    </citation>
    <scope>NUCLEOTIDE SEQUENCE [LARGE SCALE GENOMIC DNA]</scope>
    <source>
        <strain evidence="13">EC2010</strain>
        <tissue evidence="13">Whole organism of an adult</tissue>
    </source>
</reference>
<dbReference type="InterPro" id="IPR008965">
    <property type="entry name" value="CBM2/CBM3_carb-bd_dom_sf"/>
</dbReference>
<dbReference type="InterPro" id="IPR001919">
    <property type="entry name" value="CBD2"/>
</dbReference>
<dbReference type="EMBL" id="RQTK01000019">
    <property type="protein sequence ID" value="RUS91059.1"/>
    <property type="molecule type" value="Genomic_DNA"/>
</dbReference>
<keyword evidence="3 8" id="KW-0378">Hydrolase</keyword>
<dbReference type="PANTHER" id="PTHR22298">
    <property type="entry name" value="ENDO-1,4-BETA-GLUCANASE"/>
    <property type="match status" value="1"/>
</dbReference>
<protein>
    <recommendedName>
        <fullName evidence="9">Endoglucanase</fullName>
        <ecNumber evidence="9">3.2.1.4</ecNumber>
    </recommendedName>
</protein>
<sequence>YNNCHPSLLCRPCTQRFVSSEGTLSGWRDHFQCLTLQVGSSTAYSRANLPGLTQGYTKAVPNMSTPRLAVLLVLILPTVRALTEVPIDHYWDGVLQAYACVNITQPLSGWAAHLLFDADVTSIEVWDAVQNKLSARDYRLTSQHYNGQQQVGDTLCIYFRGHLAVKTDSGPSISVYIEGMDEPTAGPVTSGPESSTTAPPTTTIGAPVPGKRFTVEIESEWPGGFQGKACVTAYIHMDGWRARLKFKNPGVTQIESIWHATETRFSKRHYVLYNMPYNAVLEPGDRVCVGFVAKCRCLTAPAAKIFIEGNTRRRRTTKPPSTQSPTQAASTQPPTQPPTQAPSTQPPTQAASTQSPTQAASTQSPTQAPSTQSPTQAASTQSPTQAASTQSPTQAASTQSPTQAASTQSPTQPPSTQSPTQPPSTQSPTQPPTQPPSTQSPTQPPTQAASTQSPTQPPSTQSPTHAASTQSHTQSPTQVPSTQAPITSSPSPATETPVSVPVTNEWNGGFQAEPCVDIYTDLDGWTAQLQFGSDIDSIEVWVASPTRVTPRHFRLDDLHGDQLAAGDRLCFTFVARCSCTQAPDISIYINGNIGGSGGGGDNGDGGDGNGGNSGDDNGGGNGGNSGGGPANVTKDYSEALRLSILFYAAQRSGPLPEDNPIGWRGDSALTDCVTGGWYDAGDHVKFGLPMASSTTLLTWSLVQFKDGYQRAGQLDAMYDSVRWPLDYFLTAWDESASTLLVQVRLELTWLLHVQHKAHFFTCLTCFISSDQAYSDQLLGASRSLYDFAKNNRGLFGGAAPFYSSSGDADELCVAAMFLYKATGEADYLSDAHSFLNPGTPWALSWDNKFIACQILLYEETGQYKSNVQSFFQSWSQDGGMSYTPCGLAWRDNWGSTRYAGNAAFAALVAADVGIDSEANRKWAAEQVNYILGDNRVNGQCFSFLVGYGDSFPQQPHHRGASCPDLPLPCSWAQESATTPNPQVLHGALVGGPDSSGSYNDDRGDYIANEVATDYNSGFQGALAGQFMQDTCNTMCPSKH</sequence>
<feature type="region of interest" description="Disordered" evidence="10">
    <location>
        <begin position="309"/>
        <end position="499"/>
    </location>
</feature>
<accession>A0A3S1BTM8</accession>
<dbReference type="GO" id="GO:0008810">
    <property type="term" value="F:cellulase activity"/>
    <property type="evidence" value="ECO:0007669"/>
    <property type="project" value="UniProtKB-EC"/>
</dbReference>
<keyword evidence="14" id="KW-1185">Reference proteome</keyword>
<evidence type="ECO:0000256" key="8">
    <source>
        <dbReference type="PROSITE-ProRule" id="PRU10060"/>
    </source>
</evidence>
<feature type="compositionally biased region" description="Low complexity" evidence="10">
    <location>
        <begin position="318"/>
        <end position="333"/>
    </location>
</feature>
<evidence type="ECO:0000313" key="13">
    <source>
        <dbReference type="EMBL" id="RUS91059.1"/>
    </source>
</evidence>
<evidence type="ECO:0000256" key="1">
    <source>
        <dbReference type="ARBA" id="ARBA00000966"/>
    </source>
</evidence>
<dbReference type="InterPro" id="IPR001701">
    <property type="entry name" value="Glyco_hydro_9"/>
</dbReference>
<dbReference type="GO" id="GO:0030247">
    <property type="term" value="F:polysaccharide binding"/>
    <property type="evidence" value="ECO:0007669"/>
    <property type="project" value="InterPro"/>
</dbReference>
<evidence type="ECO:0000256" key="2">
    <source>
        <dbReference type="ARBA" id="ARBA00007072"/>
    </source>
</evidence>
<dbReference type="InterPro" id="IPR012291">
    <property type="entry name" value="CBM2_carb-bd_dom_sf"/>
</dbReference>
<evidence type="ECO:0000256" key="9">
    <source>
        <dbReference type="RuleBase" id="RU361166"/>
    </source>
</evidence>
<evidence type="ECO:0000256" key="3">
    <source>
        <dbReference type="ARBA" id="ARBA00022801"/>
    </source>
</evidence>
<feature type="compositionally biased region" description="Low complexity" evidence="10">
    <location>
        <begin position="341"/>
        <end position="428"/>
    </location>
</feature>
<keyword evidence="7 8" id="KW-0624">Polysaccharide degradation</keyword>
<evidence type="ECO:0000313" key="14">
    <source>
        <dbReference type="Proteomes" id="UP000271974"/>
    </source>
</evidence>
<comment type="similarity">
    <text evidence="2 8 9">Belongs to the glycosyl hydrolase 9 (cellulase E) family.</text>
</comment>
<feature type="non-terminal residue" evidence="13">
    <location>
        <position position="1"/>
    </location>
</feature>
<dbReference type="InterPro" id="IPR008928">
    <property type="entry name" value="6-hairpin_glycosidase_sf"/>
</dbReference>
<evidence type="ECO:0000259" key="12">
    <source>
        <dbReference type="Pfam" id="PF00759"/>
    </source>
</evidence>
<name>A0A3S1BTM8_ELYCH</name>
<dbReference type="InterPro" id="IPR033126">
    <property type="entry name" value="Glyco_hydro_9_Asp/Glu_AS"/>
</dbReference>
<organism evidence="13 14">
    <name type="scientific">Elysia chlorotica</name>
    <name type="common">Eastern emerald elysia</name>
    <name type="synonym">Sea slug</name>
    <dbReference type="NCBI Taxonomy" id="188477"/>
    <lineage>
        <taxon>Eukaryota</taxon>
        <taxon>Metazoa</taxon>
        <taxon>Spiralia</taxon>
        <taxon>Lophotrochozoa</taxon>
        <taxon>Mollusca</taxon>
        <taxon>Gastropoda</taxon>
        <taxon>Heterobranchia</taxon>
        <taxon>Euthyneura</taxon>
        <taxon>Panpulmonata</taxon>
        <taxon>Sacoglossa</taxon>
        <taxon>Placobranchoidea</taxon>
        <taxon>Plakobranchidae</taxon>
        <taxon>Elysia</taxon>
    </lineage>
</organism>
<dbReference type="Gene3D" id="1.50.10.10">
    <property type="match status" value="1"/>
</dbReference>
<dbReference type="STRING" id="188477.A0A3S1BTM8"/>
<evidence type="ECO:0000256" key="7">
    <source>
        <dbReference type="ARBA" id="ARBA00023326"/>
    </source>
</evidence>
<dbReference type="SUPFAM" id="SSF49384">
    <property type="entry name" value="Carbohydrate-binding domain"/>
    <property type="match status" value="3"/>
</dbReference>
<feature type="region of interest" description="Disordered" evidence="10">
    <location>
        <begin position="184"/>
        <end position="204"/>
    </location>
</feature>
<dbReference type="PROSITE" id="PS00698">
    <property type="entry name" value="GH9_3"/>
    <property type="match status" value="1"/>
</dbReference>
<feature type="non-terminal residue" evidence="13">
    <location>
        <position position="1039"/>
    </location>
</feature>
<evidence type="ECO:0000259" key="11">
    <source>
        <dbReference type="Pfam" id="PF00553"/>
    </source>
</evidence>
<evidence type="ECO:0000256" key="4">
    <source>
        <dbReference type="ARBA" id="ARBA00023001"/>
    </source>
</evidence>
<keyword evidence="6 8" id="KW-0326">Glycosidase</keyword>
<feature type="domain" description="Glycoside hydrolase family 9" evidence="12">
    <location>
        <begin position="765"/>
        <end position="1022"/>
    </location>
</feature>
<gene>
    <name evidence="13" type="ORF">EGW08_001187</name>
</gene>
<dbReference type="PRINTS" id="PR01217">
    <property type="entry name" value="PRICHEXTENSN"/>
</dbReference>
<comment type="caution">
    <text evidence="13">The sequence shown here is derived from an EMBL/GenBank/DDBJ whole genome shotgun (WGS) entry which is preliminary data.</text>
</comment>
<comment type="catalytic activity">
    <reaction evidence="1 9">
        <text>Endohydrolysis of (1-&gt;4)-beta-D-glucosidic linkages in cellulose, lichenin and cereal beta-D-glucans.</text>
        <dbReference type="EC" id="3.2.1.4"/>
    </reaction>
</comment>
<feature type="compositionally biased region" description="Polar residues" evidence="10">
    <location>
        <begin position="465"/>
        <end position="499"/>
    </location>
</feature>
<feature type="region of interest" description="Disordered" evidence="10">
    <location>
        <begin position="599"/>
        <end position="632"/>
    </location>
</feature>
<dbReference type="Pfam" id="PF00553">
    <property type="entry name" value="CBM_2"/>
    <property type="match status" value="1"/>
</dbReference>
<dbReference type="AlphaFoldDB" id="A0A3S1BTM8"/>
<feature type="compositionally biased region" description="Low complexity" evidence="10">
    <location>
        <begin position="436"/>
        <end position="464"/>
    </location>
</feature>
<dbReference type="OrthoDB" id="10257085at2759"/>
<evidence type="ECO:0000256" key="6">
    <source>
        <dbReference type="ARBA" id="ARBA00023295"/>
    </source>
</evidence>
<feature type="domain" description="CBM2" evidence="11">
    <location>
        <begin position="215"/>
        <end position="310"/>
    </location>
</feature>
<proteinExistence type="inferred from homology"/>
<feature type="compositionally biased region" description="Gly residues" evidence="10">
    <location>
        <begin position="599"/>
        <end position="629"/>
    </location>
</feature>